<organism evidence="3 4">
    <name type="scientific">Compostibacter hankyongensis</name>
    <dbReference type="NCBI Taxonomy" id="1007089"/>
    <lineage>
        <taxon>Bacteria</taxon>
        <taxon>Pseudomonadati</taxon>
        <taxon>Bacteroidota</taxon>
        <taxon>Chitinophagia</taxon>
        <taxon>Chitinophagales</taxon>
        <taxon>Chitinophagaceae</taxon>
        <taxon>Compostibacter</taxon>
    </lineage>
</organism>
<dbReference type="SUPFAM" id="SSF102405">
    <property type="entry name" value="MCP/YpsA-like"/>
    <property type="match status" value="1"/>
</dbReference>
<dbReference type="InterPro" id="IPR003488">
    <property type="entry name" value="DprA"/>
</dbReference>
<feature type="domain" description="Helix-hairpin-helix DNA-binding motif class 1" evidence="2">
    <location>
        <begin position="10"/>
        <end position="29"/>
    </location>
</feature>
<protein>
    <submittedName>
        <fullName evidence="3">DNA-processing protein DprA</fullName>
    </submittedName>
</protein>
<dbReference type="InterPro" id="IPR010994">
    <property type="entry name" value="RuvA_2-like"/>
</dbReference>
<gene>
    <name evidence="3" type="primary">dprA</name>
    <name evidence="3" type="ORF">GCM10023143_05060</name>
</gene>
<dbReference type="SUPFAM" id="SSF47781">
    <property type="entry name" value="RuvA domain 2-like"/>
    <property type="match status" value="1"/>
</dbReference>
<dbReference type="InterPro" id="IPR057666">
    <property type="entry name" value="DrpA_SLOG"/>
</dbReference>
<dbReference type="Pfam" id="PF02481">
    <property type="entry name" value="DNA_processg_A"/>
    <property type="match status" value="1"/>
</dbReference>
<dbReference type="Gene3D" id="1.10.10.10">
    <property type="entry name" value="Winged helix-like DNA-binding domain superfamily/Winged helix DNA-binding domain"/>
    <property type="match status" value="1"/>
</dbReference>
<sequence>MTDEELRYRLALTLVPNIGDVLARSLLEHFPTARDIFEAPEKLLSAAPGIGPSRAKNIRQFHDFERVEEEMSFLRRYRIHPLFYTDAAYPEKLRNCYDSPVMLYYRGNTDLNHAPVVGIVGTRYCTAYGKAVCEKLVRELAAVGVVVVSGLAYGIDIAAHKAALEAGLPTIAVLAHGLDRIYPPAHQAVARQMPEQGGLLTDFMSGTLPDKRNFPRRNRIVAGMADATIVVETGLRGGSMITAELANSYNRDVFAFPGRVGDARSAGCHYLIRKNKAALITGAADLLELMGWEVPETAGQPEERPRDTGDDEKFGEDEKKMLALLQRQPVLHIDEISRESGLSPARIATAMLNLEIRDIVQALPGKLYSLVSGF</sequence>
<name>A0ABP8FFM0_9BACT</name>
<keyword evidence="4" id="KW-1185">Reference proteome</keyword>
<accession>A0ABP8FFM0</accession>
<dbReference type="Proteomes" id="UP001501207">
    <property type="component" value="Unassembled WGS sequence"/>
</dbReference>
<dbReference type="RefSeq" id="WP_344974834.1">
    <property type="nucleotide sequence ID" value="NZ_BAABFN010000001.1"/>
</dbReference>
<dbReference type="Pfam" id="PF14520">
    <property type="entry name" value="HHH_5"/>
    <property type="match status" value="1"/>
</dbReference>
<dbReference type="Pfam" id="PF17782">
    <property type="entry name" value="WHD_DprA"/>
    <property type="match status" value="1"/>
</dbReference>
<dbReference type="PANTHER" id="PTHR43022">
    <property type="entry name" value="PROTEIN SMF"/>
    <property type="match status" value="1"/>
</dbReference>
<dbReference type="EMBL" id="BAABFN010000001">
    <property type="protein sequence ID" value="GAA4302545.1"/>
    <property type="molecule type" value="Genomic_DNA"/>
</dbReference>
<dbReference type="SMART" id="SM00278">
    <property type="entry name" value="HhH1"/>
    <property type="match status" value="2"/>
</dbReference>
<comment type="caution">
    <text evidence="3">The sequence shown here is derived from an EMBL/GenBank/DDBJ whole genome shotgun (WGS) entry which is preliminary data.</text>
</comment>
<evidence type="ECO:0000313" key="4">
    <source>
        <dbReference type="Proteomes" id="UP001501207"/>
    </source>
</evidence>
<feature type="domain" description="Helix-hairpin-helix DNA-binding motif class 1" evidence="2">
    <location>
        <begin position="42"/>
        <end position="61"/>
    </location>
</feature>
<reference evidence="4" key="1">
    <citation type="journal article" date="2019" name="Int. J. Syst. Evol. Microbiol.">
        <title>The Global Catalogue of Microorganisms (GCM) 10K type strain sequencing project: providing services to taxonomists for standard genome sequencing and annotation.</title>
        <authorList>
            <consortium name="The Broad Institute Genomics Platform"/>
            <consortium name="The Broad Institute Genome Sequencing Center for Infectious Disease"/>
            <person name="Wu L."/>
            <person name="Ma J."/>
        </authorList>
    </citation>
    <scope>NUCLEOTIDE SEQUENCE [LARGE SCALE GENOMIC DNA]</scope>
    <source>
        <strain evidence="4">JCM 17664</strain>
    </source>
</reference>
<dbReference type="Gene3D" id="3.40.50.450">
    <property type="match status" value="1"/>
</dbReference>
<dbReference type="PANTHER" id="PTHR43022:SF1">
    <property type="entry name" value="PROTEIN SMF"/>
    <property type="match status" value="1"/>
</dbReference>
<evidence type="ECO:0000259" key="2">
    <source>
        <dbReference type="SMART" id="SM00278"/>
    </source>
</evidence>
<dbReference type="InterPro" id="IPR041614">
    <property type="entry name" value="DprA_WH"/>
</dbReference>
<dbReference type="InterPro" id="IPR003583">
    <property type="entry name" value="Hlx-hairpin-Hlx_DNA-bd_motif"/>
</dbReference>
<evidence type="ECO:0000256" key="1">
    <source>
        <dbReference type="ARBA" id="ARBA00006525"/>
    </source>
</evidence>
<dbReference type="InterPro" id="IPR036388">
    <property type="entry name" value="WH-like_DNA-bd_sf"/>
</dbReference>
<evidence type="ECO:0000313" key="3">
    <source>
        <dbReference type="EMBL" id="GAA4302545.1"/>
    </source>
</evidence>
<proteinExistence type="inferred from homology"/>
<dbReference type="NCBIfam" id="TIGR00732">
    <property type="entry name" value="dprA"/>
    <property type="match status" value="1"/>
</dbReference>
<comment type="similarity">
    <text evidence="1">Belongs to the DprA/Smf family.</text>
</comment>